<dbReference type="EMBL" id="CAJNOK010080247">
    <property type="protein sequence ID" value="CAF1681891.1"/>
    <property type="molecule type" value="Genomic_DNA"/>
</dbReference>
<dbReference type="SUPFAM" id="SSF53300">
    <property type="entry name" value="vWA-like"/>
    <property type="match status" value="1"/>
</dbReference>
<evidence type="ECO:0000313" key="3">
    <source>
        <dbReference type="Proteomes" id="UP000682733"/>
    </source>
</evidence>
<dbReference type="PANTHER" id="PTHR46478">
    <property type="entry name" value="VON WILLEBRAND FACTOR A DOMAIN-CONTAINING PROTEIN 3A"/>
    <property type="match status" value="1"/>
</dbReference>
<feature type="non-terminal residue" evidence="2">
    <location>
        <position position="131"/>
    </location>
</feature>
<feature type="non-terminal residue" evidence="2">
    <location>
        <position position="1"/>
    </location>
</feature>
<dbReference type="Proteomes" id="UP000677228">
    <property type="component" value="Unassembled WGS sequence"/>
</dbReference>
<comment type="caution">
    <text evidence="2">The sequence shown here is derived from an EMBL/GenBank/DDBJ whole genome shotgun (WGS) entry which is preliminary data.</text>
</comment>
<evidence type="ECO:0000313" key="2">
    <source>
        <dbReference type="EMBL" id="CAF4577032.1"/>
    </source>
</evidence>
<accession>A0A8S2YR83</accession>
<dbReference type="EMBL" id="CAJOBA010119878">
    <property type="protein sequence ID" value="CAF4577032.1"/>
    <property type="molecule type" value="Genomic_DNA"/>
</dbReference>
<dbReference type="Proteomes" id="UP000682733">
    <property type="component" value="Unassembled WGS sequence"/>
</dbReference>
<dbReference type="Gene3D" id="3.40.50.410">
    <property type="entry name" value="von Willebrand factor, type A domain"/>
    <property type="match status" value="1"/>
</dbReference>
<dbReference type="PANTHER" id="PTHR46478:SF1">
    <property type="entry name" value="VON WILLEBRAND FACTOR A DOMAIN-CONTAINING PROTEIN 3A"/>
    <property type="match status" value="1"/>
</dbReference>
<dbReference type="InterPro" id="IPR036465">
    <property type="entry name" value="vWFA_dom_sf"/>
</dbReference>
<dbReference type="AlphaFoldDB" id="A0A8S2YR83"/>
<evidence type="ECO:0000313" key="1">
    <source>
        <dbReference type="EMBL" id="CAF1681891.1"/>
    </source>
</evidence>
<protein>
    <submittedName>
        <fullName evidence="2">Uncharacterized protein</fullName>
    </submittedName>
</protein>
<name>A0A8S2YR83_9BILA</name>
<sequence length="131" mass="15112">CIDHLKKELAALIWDQFYSEQIEFNLIQFSDNYQQWRDGGLLLATEENCHDAVAWISTLKPSGNTCTDRVLKYVFEFNNQFPIEAIYYVSDGKPDHSTSYVLEQVKLMNTIPKSVSINENNTLTNTKKISI</sequence>
<organism evidence="2 3">
    <name type="scientific">Didymodactylos carnosus</name>
    <dbReference type="NCBI Taxonomy" id="1234261"/>
    <lineage>
        <taxon>Eukaryota</taxon>
        <taxon>Metazoa</taxon>
        <taxon>Spiralia</taxon>
        <taxon>Gnathifera</taxon>
        <taxon>Rotifera</taxon>
        <taxon>Eurotatoria</taxon>
        <taxon>Bdelloidea</taxon>
        <taxon>Philodinida</taxon>
        <taxon>Philodinidae</taxon>
        <taxon>Didymodactylos</taxon>
    </lineage>
</organism>
<reference evidence="2" key="1">
    <citation type="submission" date="2021-02" db="EMBL/GenBank/DDBJ databases">
        <authorList>
            <person name="Nowell W R."/>
        </authorList>
    </citation>
    <scope>NUCLEOTIDE SEQUENCE</scope>
</reference>
<proteinExistence type="predicted"/>
<gene>
    <name evidence="1" type="ORF">OVA965_LOCUS46093</name>
    <name evidence="2" type="ORF">TMI583_LOCUS50312</name>
</gene>